<accession>A0ABS7DNJ8</accession>
<keyword evidence="1" id="KW-1133">Transmembrane helix</keyword>
<keyword evidence="1" id="KW-0812">Transmembrane</keyword>
<comment type="caution">
    <text evidence="2">The sequence shown here is derived from an EMBL/GenBank/DDBJ whole genome shotgun (WGS) entry which is preliminary data.</text>
</comment>
<evidence type="ECO:0000313" key="2">
    <source>
        <dbReference type="EMBL" id="MBW7572880.1"/>
    </source>
</evidence>
<dbReference type="Proteomes" id="UP000719942">
    <property type="component" value="Unassembled WGS sequence"/>
</dbReference>
<dbReference type="RefSeq" id="WP_219965252.1">
    <property type="nucleotide sequence ID" value="NZ_JAGFNZ010000002.1"/>
</dbReference>
<feature type="transmembrane region" description="Helical" evidence="1">
    <location>
        <begin position="29"/>
        <end position="47"/>
    </location>
</feature>
<evidence type="ECO:0000313" key="3">
    <source>
        <dbReference type="Proteomes" id="UP000719942"/>
    </source>
</evidence>
<gene>
    <name evidence="2" type="ORF">J5W02_08625</name>
</gene>
<name>A0ABS7DNJ8_9FIRM</name>
<protein>
    <submittedName>
        <fullName evidence="2">Uncharacterized protein</fullName>
    </submittedName>
</protein>
<feature type="transmembrane region" description="Helical" evidence="1">
    <location>
        <begin position="53"/>
        <end position="70"/>
    </location>
</feature>
<sequence length="100" mass="11083">MNVLTGTIMLLAAGIMAKRFRTRTQSGRGLLGMTAAMGVLTLCFGGGSWPVQTVQFFLQAVVAFCCFLQLRREALVRRRRIHRHPHRAQEPLPGAEKTCA</sequence>
<reference evidence="2 3" key="1">
    <citation type="submission" date="2021-03" db="EMBL/GenBank/DDBJ databases">
        <title>Caproiciproducens sp. nov. isolated from feces of cow.</title>
        <authorList>
            <person name="Choi J.-Y."/>
        </authorList>
    </citation>
    <scope>NUCLEOTIDE SEQUENCE [LARGE SCALE GENOMIC DNA]</scope>
    <source>
        <strain evidence="2 3">AGMB10547</strain>
    </source>
</reference>
<keyword evidence="3" id="KW-1185">Reference proteome</keyword>
<dbReference type="EMBL" id="JAGFNZ010000002">
    <property type="protein sequence ID" value="MBW7572880.1"/>
    <property type="molecule type" value="Genomic_DNA"/>
</dbReference>
<keyword evidence="1" id="KW-0472">Membrane</keyword>
<proteinExistence type="predicted"/>
<organism evidence="2 3">
    <name type="scientific">Caproiciproducens faecalis</name>
    <dbReference type="NCBI Taxonomy" id="2820301"/>
    <lineage>
        <taxon>Bacteria</taxon>
        <taxon>Bacillati</taxon>
        <taxon>Bacillota</taxon>
        <taxon>Clostridia</taxon>
        <taxon>Eubacteriales</taxon>
        <taxon>Acutalibacteraceae</taxon>
        <taxon>Caproiciproducens</taxon>
    </lineage>
</organism>
<evidence type="ECO:0000256" key="1">
    <source>
        <dbReference type="SAM" id="Phobius"/>
    </source>
</evidence>